<evidence type="ECO:0000313" key="3">
    <source>
        <dbReference type="EMBL" id="MDQ0393049.1"/>
    </source>
</evidence>
<sequence length="259" mass="27666">MSRSMTERYVVTDIPHRIVYAYLDEPPFGAPGPDGGAIGYDAELAENVLHAVGVTHIDVVLVKFPDLIGGVMSGRWTMNTGMFVTPERSQSVAFSRPIWALVDGFVVKAGNPKGLRSYADAARDPSVKLAGVRGNVQVDSAFKAGVPAERMRLFESQHDIIAEIRSGRIDAYPGAALAHRGFIEATGADGVEVVQLESQAGTAPLGAFSYAKESRALKDAVDAYLAEYLGTDQHLALAKKYGLTMEEISPVIAPPSPGH</sequence>
<feature type="domain" description="Solute-binding protein family 3/N-terminal" evidence="2">
    <location>
        <begin position="18"/>
        <end position="245"/>
    </location>
</feature>
<dbReference type="PANTHER" id="PTHR35936">
    <property type="entry name" value="MEMBRANE-BOUND LYTIC MUREIN TRANSGLYCOSYLASE F"/>
    <property type="match status" value="1"/>
</dbReference>
<dbReference type="RefSeq" id="WP_307427811.1">
    <property type="nucleotide sequence ID" value="NZ_JAUSVK010000001.1"/>
</dbReference>
<comment type="caution">
    <text evidence="3">The sequence shown here is derived from an EMBL/GenBank/DDBJ whole genome shotgun (WGS) entry which is preliminary data.</text>
</comment>
<accession>A0ABU0FEK9</accession>
<reference evidence="3 4" key="1">
    <citation type="submission" date="2023-07" db="EMBL/GenBank/DDBJ databases">
        <title>Genomic Encyclopedia of Type Strains, Phase IV (KMG-IV): sequencing the most valuable type-strain genomes for metagenomic binning, comparative biology and taxonomic classification.</title>
        <authorList>
            <person name="Goeker M."/>
        </authorList>
    </citation>
    <scope>NUCLEOTIDE SEQUENCE [LARGE SCALE GENOMIC DNA]</scope>
    <source>
        <strain evidence="3 4">DSM 5896</strain>
    </source>
</reference>
<dbReference type="InterPro" id="IPR001638">
    <property type="entry name" value="Solute-binding_3/MltF_N"/>
</dbReference>
<dbReference type="Pfam" id="PF00497">
    <property type="entry name" value="SBP_bac_3"/>
    <property type="match status" value="1"/>
</dbReference>
<dbReference type="Proteomes" id="UP001237448">
    <property type="component" value="Unassembled WGS sequence"/>
</dbReference>
<proteinExistence type="predicted"/>
<gene>
    <name evidence="3" type="ORF">J3R73_002841</name>
</gene>
<dbReference type="SMART" id="SM00062">
    <property type="entry name" value="PBPb"/>
    <property type="match status" value="1"/>
</dbReference>
<dbReference type="Gene3D" id="3.40.190.10">
    <property type="entry name" value="Periplasmic binding protein-like II"/>
    <property type="match status" value="2"/>
</dbReference>
<dbReference type="EMBL" id="JAUSVK010000001">
    <property type="protein sequence ID" value="MDQ0393049.1"/>
    <property type="molecule type" value="Genomic_DNA"/>
</dbReference>
<keyword evidence="1" id="KW-0732">Signal</keyword>
<name>A0ABU0FEK9_9HYPH</name>
<dbReference type="SUPFAM" id="SSF53850">
    <property type="entry name" value="Periplasmic binding protein-like II"/>
    <property type="match status" value="1"/>
</dbReference>
<protein>
    <submittedName>
        <fullName evidence="3">Polar amino acid transport system substrate-binding protein</fullName>
    </submittedName>
</protein>
<evidence type="ECO:0000313" key="4">
    <source>
        <dbReference type="Proteomes" id="UP001237448"/>
    </source>
</evidence>
<dbReference type="PANTHER" id="PTHR35936:SF17">
    <property type="entry name" value="ARGININE-BINDING EXTRACELLULAR PROTEIN ARTP"/>
    <property type="match status" value="1"/>
</dbReference>
<evidence type="ECO:0000259" key="2">
    <source>
        <dbReference type="SMART" id="SM00062"/>
    </source>
</evidence>
<keyword evidence="4" id="KW-1185">Reference proteome</keyword>
<organism evidence="3 4">
    <name type="scientific">Labrys monachus</name>
    <dbReference type="NCBI Taxonomy" id="217067"/>
    <lineage>
        <taxon>Bacteria</taxon>
        <taxon>Pseudomonadati</taxon>
        <taxon>Pseudomonadota</taxon>
        <taxon>Alphaproteobacteria</taxon>
        <taxon>Hyphomicrobiales</taxon>
        <taxon>Xanthobacteraceae</taxon>
        <taxon>Labrys</taxon>
    </lineage>
</organism>
<evidence type="ECO:0000256" key="1">
    <source>
        <dbReference type="ARBA" id="ARBA00022729"/>
    </source>
</evidence>